<accession>A0A6M4G3D6</accession>
<name>A0A6M4G3D6_SPHYA</name>
<gene>
    <name evidence="14" type="ORF">HH800_06390</name>
</gene>
<keyword evidence="2 11" id="KW-0813">Transport</keyword>
<evidence type="ECO:0000256" key="3">
    <source>
        <dbReference type="ARBA" id="ARBA00022452"/>
    </source>
</evidence>
<dbReference type="AlphaFoldDB" id="A0A6M4G3D6"/>
<keyword evidence="3 11" id="KW-1134">Transmembrane beta strand</keyword>
<organism evidence="14 15">
    <name type="scientific">Sphingobium yanoikuyae</name>
    <name type="common">Sphingomonas yanoikuyae</name>
    <dbReference type="NCBI Taxonomy" id="13690"/>
    <lineage>
        <taxon>Bacteria</taxon>
        <taxon>Pseudomonadati</taxon>
        <taxon>Pseudomonadota</taxon>
        <taxon>Alphaproteobacteria</taxon>
        <taxon>Sphingomonadales</taxon>
        <taxon>Sphingomonadaceae</taxon>
        <taxon>Sphingobium</taxon>
    </lineage>
</organism>
<dbReference type="InterPro" id="IPR012910">
    <property type="entry name" value="Plug_dom"/>
</dbReference>
<comment type="similarity">
    <text evidence="11">Belongs to the TonB-dependent receptor family.</text>
</comment>
<dbReference type="GO" id="GO:0006826">
    <property type="term" value="P:iron ion transport"/>
    <property type="evidence" value="ECO:0007669"/>
    <property type="project" value="UniProtKB-KW"/>
</dbReference>
<evidence type="ECO:0000256" key="2">
    <source>
        <dbReference type="ARBA" id="ARBA00022448"/>
    </source>
</evidence>
<evidence type="ECO:0000256" key="6">
    <source>
        <dbReference type="ARBA" id="ARBA00023004"/>
    </source>
</evidence>
<evidence type="ECO:0000256" key="11">
    <source>
        <dbReference type="PROSITE-ProRule" id="PRU01360"/>
    </source>
</evidence>
<evidence type="ECO:0000256" key="12">
    <source>
        <dbReference type="SAM" id="SignalP"/>
    </source>
</evidence>
<evidence type="ECO:0000256" key="7">
    <source>
        <dbReference type="ARBA" id="ARBA00023065"/>
    </source>
</evidence>
<evidence type="ECO:0000313" key="14">
    <source>
        <dbReference type="EMBL" id="QJR01862.1"/>
    </source>
</evidence>
<evidence type="ECO:0000256" key="10">
    <source>
        <dbReference type="ARBA" id="ARBA00023237"/>
    </source>
</evidence>
<dbReference type="EMBL" id="CP053021">
    <property type="protein sequence ID" value="QJR01862.1"/>
    <property type="molecule type" value="Genomic_DNA"/>
</dbReference>
<keyword evidence="6" id="KW-0408">Iron</keyword>
<dbReference type="GO" id="GO:0009279">
    <property type="term" value="C:cell outer membrane"/>
    <property type="evidence" value="ECO:0007669"/>
    <property type="project" value="UniProtKB-SubCell"/>
</dbReference>
<keyword evidence="7" id="KW-0406">Ion transport</keyword>
<keyword evidence="4" id="KW-0410">Iron transport</keyword>
<keyword evidence="14" id="KW-0675">Receptor</keyword>
<keyword evidence="8" id="KW-0798">TonB box</keyword>
<evidence type="ECO:0000256" key="4">
    <source>
        <dbReference type="ARBA" id="ARBA00022496"/>
    </source>
</evidence>
<keyword evidence="12" id="KW-0732">Signal</keyword>
<evidence type="ECO:0000256" key="9">
    <source>
        <dbReference type="ARBA" id="ARBA00023136"/>
    </source>
</evidence>
<feature type="domain" description="TonB-dependent receptor plug" evidence="13">
    <location>
        <begin position="54"/>
        <end position="165"/>
    </location>
</feature>
<dbReference type="PROSITE" id="PS52016">
    <property type="entry name" value="TONB_DEPENDENT_REC_3"/>
    <property type="match status" value="1"/>
</dbReference>
<dbReference type="SUPFAM" id="SSF56935">
    <property type="entry name" value="Porins"/>
    <property type="match status" value="1"/>
</dbReference>
<protein>
    <submittedName>
        <fullName evidence="14">TonB-dependent receptor</fullName>
    </submittedName>
</protein>
<dbReference type="Pfam" id="PF07715">
    <property type="entry name" value="Plug"/>
    <property type="match status" value="1"/>
</dbReference>
<evidence type="ECO:0000256" key="1">
    <source>
        <dbReference type="ARBA" id="ARBA00004571"/>
    </source>
</evidence>
<evidence type="ECO:0000259" key="13">
    <source>
        <dbReference type="Pfam" id="PF07715"/>
    </source>
</evidence>
<dbReference type="Gene3D" id="2.40.170.20">
    <property type="entry name" value="TonB-dependent receptor, beta-barrel domain"/>
    <property type="match status" value="1"/>
</dbReference>
<evidence type="ECO:0000313" key="15">
    <source>
        <dbReference type="Proteomes" id="UP000502611"/>
    </source>
</evidence>
<comment type="subcellular location">
    <subcellularLocation>
        <location evidence="1 11">Cell outer membrane</location>
        <topology evidence="1 11">Multi-pass membrane protein</topology>
    </subcellularLocation>
</comment>
<dbReference type="RefSeq" id="WP_169860543.1">
    <property type="nucleotide sequence ID" value="NZ_CP053021.1"/>
</dbReference>
<feature type="chain" id="PRO_5026731081" evidence="12">
    <location>
        <begin position="32"/>
        <end position="517"/>
    </location>
</feature>
<feature type="signal peptide" evidence="12">
    <location>
        <begin position="1"/>
        <end position="31"/>
    </location>
</feature>
<keyword evidence="5 11" id="KW-0812">Transmembrane</keyword>
<dbReference type="PANTHER" id="PTHR32552">
    <property type="entry name" value="FERRICHROME IRON RECEPTOR-RELATED"/>
    <property type="match status" value="1"/>
</dbReference>
<reference evidence="14 15" key="1">
    <citation type="submission" date="2020-04" db="EMBL/GenBank/DDBJ databases">
        <title>The Whole Genome Analysis of High salt-tolerant Sphingobium yanoikuyae YC-XJ2 with Aryl organophosphorus flame retardants (aryl-OPFRs)-degrading capacity and characteristics of Related phosphotriesterase.</title>
        <authorList>
            <person name="Li X."/>
        </authorList>
    </citation>
    <scope>NUCLEOTIDE SEQUENCE [LARGE SCALE GENOMIC DNA]</scope>
    <source>
        <strain evidence="14 15">YC-XJ2</strain>
    </source>
</reference>
<keyword evidence="9 11" id="KW-0472">Membrane</keyword>
<dbReference type="PANTHER" id="PTHR32552:SF81">
    <property type="entry name" value="TONB-DEPENDENT OUTER MEMBRANE RECEPTOR"/>
    <property type="match status" value="1"/>
</dbReference>
<evidence type="ECO:0000256" key="8">
    <source>
        <dbReference type="ARBA" id="ARBA00023077"/>
    </source>
</evidence>
<dbReference type="Proteomes" id="UP000502611">
    <property type="component" value="Chromosome"/>
</dbReference>
<evidence type="ECO:0000256" key="5">
    <source>
        <dbReference type="ARBA" id="ARBA00022692"/>
    </source>
</evidence>
<sequence length="517" mass="55811">MIRAFTLKTISMSLLTCSVATLTIADMPAYAAATADADNDGEIIVTAQKRVERLQDTPVPVTALSASALVERNQTRLQDYFAQVPGLSLNAQGDGTTVIILRGIATANFGNPTVAVSVDDVPYGSSTALAGGQLLQPDLDPADLQRIEVLRGPQGTLYGASSLGGLIKYVTTDPSTTELSGRVQGDFNATQDGGIGYGVRDSVNVPINEKFALRATGFSRRTAGYVDNVFTGKDDVNALDARGGRISLLWKPTETLSIKLGALHQYSHGHGASLVTTDVNKRLTLGDLNQSLLPGSGSFKSKSTLFTGNIDLDLDWADLKSVTGYGRNSYFSGSDYSRLYASFTPSSVLYNDMKTRKFTQEIRLSSPADQTLEWLVGGFYTHERSPVTQILDAVDGTTAATASNLLTAYFPTTYNEISVFGDVTYHVTQAFNVQVGARYSHNKQGYDEVDTGPLGEAAPGVPFVTSASSKDHAITFLVVPQYKFSRHAPTAILPENSRWFFTVWRAHASSHRQRRRS</sequence>
<dbReference type="InterPro" id="IPR039426">
    <property type="entry name" value="TonB-dep_rcpt-like"/>
</dbReference>
<dbReference type="InterPro" id="IPR036942">
    <property type="entry name" value="Beta-barrel_TonB_sf"/>
</dbReference>
<proteinExistence type="inferred from homology"/>
<keyword evidence="10 11" id="KW-0998">Cell outer membrane</keyword>